<accession>A0A9P5UGB1</accession>
<organism evidence="7 8">
    <name type="scientific">Rhodocollybia butyracea</name>
    <dbReference type="NCBI Taxonomy" id="206335"/>
    <lineage>
        <taxon>Eukaryota</taxon>
        <taxon>Fungi</taxon>
        <taxon>Dikarya</taxon>
        <taxon>Basidiomycota</taxon>
        <taxon>Agaricomycotina</taxon>
        <taxon>Agaricomycetes</taxon>
        <taxon>Agaricomycetidae</taxon>
        <taxon>Agaricales</taxon>
        <taxon>Marasmiineae</taxon>
        <taxon>Omphalotaceae</taxon>
        <taxon>Rhodocollybia</taxon>
    </lineage>
</organism>
<evidence type="ECO:0000256" key="4">
    <source>
        <dbReference type="SAM" id="MobiDB-lite"/>
    </source>
</evidence>
<dbReference type="EMBL" id="JADNRY010000002">
    <property type="protein sequence ID" value="KAF9078197.1"/>
    <property type="molecule type" value="Genomic_DNA"/>
</dbReference>
<feature type="domain" description="Dynamin-type G" evidence="6">
    <location>
        <begin position="79"/>
        <end position="391"/>
    </location>
</feature>
<dbReference type="Gene3D" id="3.40.50.300">
    <property type="entry name" value="P-loop containing nucleotide triphosphate hydrolases"/>
    <property type="match status" value="1"/>
</dbReference>
<feature type="compositionally biased region" description="Pro residues" evidence="4">
    <location>
        <begin position="645"/>
        <end position="658"/>
    </location>
</feature>
<evidence type="ECO:0000259" key="6">
    <source>
        <dbReference type="PROSITE" id="PS51718"/>
    </source>
</evidence>
<dbReference type="InterPro" id="IPR022812">
    <property type="entry name" value="Dynamin"/>
</dbReference>
<feature type="compositionally biased region" description="Low complexity" evidence="4">
    <location>
        <begin position="659"/>
        <end position="671"/>
    </location>
</feature>
<dbReference type="CDD" id="cd08771">
    <property type="entry name" value="DLP_1"/>
    <property type="match status" value="1"/>
</dbReference>
<sequence length="782" mass="87604">MFQSARKLTRRGTVNASVEPSTGSSSFITIPTPASPEPLGGHSQTNHSSDGVADSDYAKRCKALMELDRELRKLGADMFFDLPHIAVIGAQSAGKSSLIEAVSGINVPRDSGICTRCPVELSMSSVADEWKCKISLRIEYDPSGAQQGGSTNISFCTLSFNEKDNVDLWLRRAQASILCRERPVSDFQDMTLEELKRLKPGEGSMLFFSMNVIEVHLEDPEATDLTFIDLPGLIQNVSDEKEITVARDLVKKNIQGTKTLILVTIPMSDEMENQEAARLAKSTDPSGDRTIGVLTKPDTITPGAIGSRQRWKDILQGKIYPLRHGYYCVRLADDDERALKLLRAQSELLSDGFFAKTEPWNGFEDRSRFGVPNFVKDISRLLVGMIESNLPKLKVAVDQLISDCSNELNTMPQLPTREPSTEILLRISDFCREVHEAVMGKDHKSVVQRNKCHYQTFKAAIERTNPDLWPVPSKAYYSNPGMHVEGGSVGPFDLFDVRKEIAKSITWELPGFVPFDAIKGIVLMSTSMWRGVTVECFDSVFQSTSAAIEALVTRHFKQFTKLQTLIKSSSRLRLNHCKVEAMSLIEKLLRHESVPLYTQNIEYFTTQKSNWLRKYTDIVRDIDRNPSRFVRPPKAPRPSLRGAPAPYPPSRQPSPAPSGSPSYSPPSSGASSPDALASILPSVTYEDELLVMATVSAYFQVASKRFIDHIPLAIEHQLNQVFSETIHEVLVEEVMSGTDVPRRMKELLSEDEDIAERRRFLEQRLTRLREIRETIAQYEAEN</sequence>
<dbReference type="GO" id="GO:0005739">
    <property type="term" value="C:mitochondrion"/>
    <property type="evidence" value="ECO:0007669"/>
    <property type="project" value="TreeGrafter"/>
</dbReference>
<gene>
    <name evidence="7" type="ORF">BDP27DRAFT_1413117</name>
</gene>
<dbReference type="AlphaFoldDB" id="A0A9P5UGB1"/>
<dbReference type="GO" id="GO:0000266">
    <property type="term" value="P:mitochondrial fission"/>
    <property type="evidence" value="ECO:0007669"/>
    <property type="project" value="TreeGrafter"/>
</dbReference>
<comment type="caution">
    <text evidence="7">The sequence shown here is derived from an EMBL/GenBank/DDBJ whole genome shotgun (WGS) entry which is preliminary data.</text>
</comment>
<dbReference type="Proteomes" id="UP000772434">
    <property type="component" value="Unassembled WGS sequence"/>
</dbReference>
<dbReference type="InterPro" id="IPR030381">
    <property type="entry name" value="G_DYNAMIN_dom"/>
</dbReference>
<keyword evidence="2" id="KW-0342">GTP-binding</keyword>
<dbReference type="PROSITE" id="PS51718">
    <property type="entry name" value="G_DYNAMIN_2"/>
    <property type="match status" value="1"/>
</dbReference>
<dbReference type="SUPFAM" id="SSF52540">
    <property type="entry name" value="P-loop containing nucleoside triphosphate hydrolases"/>
    <property type="match status" value="1"/>
</dbReference>
<dbReference type="OrthoDB" id="5061070at2759"/>
<dbReference type="Pfam" id="PF00350">
    <property type="entry name" value="Dynamin_N"/>
    <property type="match status" value="1"/>
</dbReference>
<feature type="coiled-coil region" evidence="3">
    <location>
        <begin position="744"/>
        <end position="781"/>
    </location>
</feature>
<dbReference type="GO" id="GO:0048312">
    <property type="term" value="P:intracellular distribution of mitochondria"/>
    <property type="evidence" value="ECO:0007669"/>
    <property type="project" value="TreeGrafter"/>
</dbReference>
<evidence type="ECO:0000256" key="3">
    <source>
        <dbReference type="SAM" id="Coils"/>
    </source>
</evidence>
<dbReference type="InterPro" id="IPR027417">
    <property type="entry name" value="P-loop_NTPase"/>
</dbReference>
<dbReference type="GO" id="GO:0008017">
    <property type="term" value="F:microtubule binding"/>
    <property type="evidence" value="ECO:0007669"/>
    <property type="project" value="TreeGrafter"/>
</dbReference>
<dbReference type="PROSITE" id="PS51388">
    <property type="entry name" value="GED"/>
    <property type="match status" value="1"/>
</dbReference>
<evidence type="ECO:0000256" key="1">
    <source>
        <dbReference type="ARBA" id="ARBA00022741"/>
    </source>
</evidence>
<name>A0A9P5UGB1_9AGAR</name>
<dbReference type="GO" id="GO:0005874">
    <property type="term" value="C:microtubule"/>
    <property type="evidence" value="ECO:0007669"/>
    <property type="project" value="TreeGrafter"/>
</dbReference>
<feature type="region of interest" description="Disordered" evidence="4">
    <location>
        <begin position="626"/>
        <end position="671"/>
    </location>
</feature>
<keyword evidence="3" id="KW-0175">Coiled coil</keyword>
<feature type="compositionally biased region" description="Polar residues" evidence="4">
    <location>
        <begin position="12"/>
        <end position="29"/>
    </location>
</feature>
<dbReference type="GO" id="GO:0016020">
    <property type="term" value="C:membrane"/>
    <property type="evidence" value="ECO:0007669"/>
    <property type="project" value="TreeGrafter"/>
</dbReference>
<dbReference type="InterPro" id="IPR045063">
    <property type="entry name" value="Dynamin_N"/>
</dbReference>
<feature type="domain" description="GED" evidence="5">
    <location>
        <begin position="688"/>
        <end position="782"/>
    </location>
</feature>
<dbReference type="GO" id="GO:0003924">
    <property type="term" value="F:GTPase activity"/>
    <property type="evidence" value="ECO:0007669"/>
    <property type="project" value="InterPro"/>
</dbReference>
<dbReference type="SMART" id="SM00053">
    <property type="entry name" value="DYNc"/>
    <property type="match status" value="1"/>
</dbReference>
<keyword evidence="7" id="KW-0378">Hydrolase</keyword>
<dbReference type="PANTHER" id="PTHR11566:SF21">
    <property type="entry name" value="DYNAMIN RELATED PROTEIN 1, ISOFORM A"/>
    <property type="match status" value="1"/>
</dbReference>
<dbReference type="InterPro" id="IPR000375">
    <property type="entry name" value="Dynamin_stalk"/>
</dbReference>
<evidence type="ECO:0000313" key="8">
    <source>
        <dbReference type="Proteomes" id="UP000772434"/>
    </source>
</evidence>
<dbReference type="PRINTS" id="PR00195">
    <property type="entry name" value="DYNAMIN"/>
</dbReference>
<evidence type="ECO:0000256" key="2">
    <source>
        <dbReference type="ARBA" id="ARBA00023134"/>
    </source>
</evidence>
<dbReference type="Pfam" id="PF02212">
    <property type="entry name" value="GED"/>
    <property type="match status" value="1"/>
</dbReference>
<reference evidence="7" key="1">
    <citation type="submission" date="2020-11" db="EMBL/GenBank/DDBJ databases">
        <authorList>
            <consortium name="DOE Joint Genome Institute"/>
            <person name="Ahrendt S."/>
            <person name="Riley R."/>
            <person name="Andreopoulos W."/>
            <person name="Labutti K."/>
            <person name="Pangilinan J."/>
            <person name="Ruiz-Duenas F.J."/>
            <person name="Barrasa J.M."/>
            <person name="Sanchez-Garcia M."/>
            <person name="Camarero S."/>
            <person name="Miyauchi S."/>
            <person name="Serrano A."/>
            <person name="Linde D."/>
            <person name="Babiker R."/>
            <person name="Drula E."/>
            <person name="Ayuso-Fernandez I."/>
            <person name="Pacheco R."/>
            <person name="Padilla G."/>
            <person name="Ferreira P."/>
            <person name="Barriuso J."/>
            <person name="Kellner H."/>
            <person name="Castanera R."/>
            <person name="Alfaro M."/>
            <person name="Ramirez L."/>
            <person name="Pisabarro A.G."/>
            <person name="Kuo A."/>
            <person name="Tritt A."/>
            <person name="Lipzen A."/>
            <person name="He G."/>
            <person name="Yan M."/>
            <person name="Ng V."/>
            <person name="Cullen D."/>
            <person name="Martin F."/>
            <person name="Rosso M.-N."/>
            <person name="Henrissat B."/>
            <person name="Hibbett D."/>
            <person name="Martinez A.T."/>
            <person name="Grigoriev I.V."/>
        </authorList>
    </citation>
    <scope>NUCLEOTIDE SEQUENCE</scope>
    <source>
        <strain evidence="7">AH 40177</strain>
    </source>
</reference>
<dbReference type="InterPro" id="IPR003130">
    <property type="entry name" value="GED"/>
</dbReference>
<dbReference type="Gene3D" id="1.20.120.1240">
    <property type="entry name" value="Dynamin, middle domain"/>
    <property type="match status" value="1"/>
</dbReference>
<feature type="region of interest" description="Disordered" evidence="4">
    <location>
        <begin position="1"/>
        <end position="53"/>
    </location>
</feature>
<dbReference type="GO" id="GO:0005525">
    <property type="term" value="F:GTP binding"/>
    <property type="evidence" value="ECO:0007669"/>
    <property type="project" value="InterPro"/>
</dbReference>
<evidence type="ECO:0000259" key="5">
    <source>
        <dbReference type="PROSITE" id="PS51388"/>
    </source>
</evidence>
<keyword evidence="1" id="KW-0547">Nucleotide-binding</keyword>
<dbReference type="SMART" id="SM00302">
    <property type="entry name" value="GED"/>
    <property type="match status" value="1"/>
</dbReference>
<dbReference type="GO" id="GO:0016559">
    <property type="term" value="P:peroxisome fission"/>
    <property type="evidence" value="ECO:0007669"/>
    <property type="project" value="TreeGrafter"/>
</dbReference>
<dbReference type="Pfam" id="PF01031">
    <property type="entry name" value="Dynamin_M"/>
    <property type="match status" value="1"/>
</dbReference>
<dbReference type="InterPro" id="IPR001401">
    <property type="entry name" value="Dynamin_GTPase"/>
</dbReference>
<dbReference type="PANTHER" id="PTHR11566">
    <property type="entry name" value="DYNAMIN"/>
    <property type="match status" value="1"/>
</dbReference>
<proteinExistence type="predicted"/>
<protein>
    <submittedName>
        <fullName evidence="7">P-loop containing nucleoside triphosphate hydrolase protein</fullName>
    </submittedName>
</protein>
<evidence type="ECO:0000313" key="7">
    <source>
        <dbReference type="EMBL" id="KAF9078197.1"/>
    </source>
</evidence>
<keyword evidence="8" id="KW-1185">Reference proteome</keyword>
<dbReference type="InterPro" id="IPR020850">
    <property type="entry name" value="GED_dom"/>
</dbReference>
<dbReference type="GO" id="GO:0006897">
    <property type="term" value="P:endocytosis"/>
    <property type="evidence" value="ECO:0007669"/>
    <property type="project" value="TreeGrafter"/>
</dbReference>